<dbReference type="InterPro" id="IPR029068">
    <property type="entry name" value="Glyas_Bleomycin-R_OHBP_Dase"/>
</dbReference>
<dbReference type="Gene3D" id="3.10.180.10">
    <property type="entry name" value="2,3-Dihydroxybiphenyl 1,2-Dioxygenase, domain 1"/>
    <property type="match status" value="1"/>
</dbReference>
<protein>
    <recommendedName>
        <fullName evidence="1">VOC domain-containing protein</fullName>
    </recommendedName>
</protein>
<evidence type="ECO:0000259" key="1">
    <source>
        <dbReference type="PROSITE" id="PS51819"/>
    </source>
</evidence>
<organism evidence="2">
    <name type="scientific">uncultured Solirubrobacteraceae bacterium</name>
    <dbReference type="NCBI Taxonomy" id="1162706"/>
    <lineage>
        <taxon>Bacteria</taxon>
        <taxon>Bacillati</taxon>
        <taxon>Actinomycetota</taxon>
        <taxon>Thermoleophilia</taxon>
        <taxon>Solirubrobacterales</taxon>
        <taxon>Solirubrobacteraceae</taxon>
        <taxon>environmental samples</taxon>
    </lineage>
</organism>
<accession>A0A6J4TB67</accession>
<evidence type="ECO:0000313" key="2">
    <source>
        <dbReference type="EMBL" id="CAA9518361.1"/>
    </source>
</evidence>
<dbReference type="Pfam" id="PF00903">
    <property type="entry name" value="Glyoxalase"/>
    <property type="match status" value="1"/>
</dbReference>
<dbReference type="SUPFAM" id="SSF54593">
    <property type="entry name" value="Glyoxalase/Bleomycin resistance protein/Dihydroxybiphenyl dioxygenase"/>
    <property type="match status" value="1"/>
</dbReference>
<dbReference type="InterPro" id="IPR004360">
    <property type="entry name" value="Glyas_Fos-R_dOase_dom"/>
</dbReference>
<dbReference type="PROSITE" id="PS51819">
    <property type="entry name" value="VOC"/>
    <property type="match status" value="1"/>
</dbReference>
<name>A0A6J4TB67_9ACTN</name>
<proteinExistence type="predicted"/>
<dbReference type="InterPro" id="IPR037523">
    <property type="entry name" value="VOC_core"/>
</dbReference>
<gene>
    <name evidence="2" type="ORF">AVDCRST_MAG67-3200</name>
</gene>
<dbReference type="EMBL" id="CADCVQ010000136">
    <property type="protein sequence ID" value="CAA9518361.1"/>
    <property type="molecule type" value="Genomic_DNA"/>
</dbReference>
<feature type="domain" description="VOC" evidence="1">
    <location>
        <begin position="17"/>
        <end position="136"/>
    </location>
</feature>
<dbReference type="AlphaFoldDB" id="A0A6J4TB67"/>
<reference evidence="2" key="1">
    <citation type="submission" date="2020-02" db="EMBL/GenBank/DDBJ databases">
        <authorList>
            <person name="Meier V. D."/>
        </authorList>
    </citation>
    <scope>NUCLEOTIDE SEQUENCE</scope>
    <source>
        <strain evidence="2">AVDCRST_MAG67</strain>
    </source>
</reference>
<sequence>MAPLEESDSVESVQGFRPVAINVGVRDIEEAIEFYERAFGAKLEVAESDGRPTHARWQFGADDSFFLFNIRERGRDEAHREHVSAFGFSVQDVDTVHRRAIEAGAKEHFAPVDHPGLPRHSRVEDPSGNRIVLWQT</sequence>